<keyword evidence="3" id="KW-1185">Reference proteome</keyword>
<accession>A0A8I3A7C7</accession>
<dbReference type="InterPro" id="IPR027417">
    <property type="entry name" value="P-loop_NTPase"/>
</dbReference>
<sequence>MTRRLVQIGHDLSSLHASAQILLLAASAASQEHLSLLEYLFHNNAPMPSRIWQEVPAFVHKLAMRNVDIKVAAAKGDTTLHRVLGRCRGGSSCWVLDCNLCSTLRFALLTTLGEKDETTLIQIVASSRKIRATFGDAHTKRAGDQEISRVLRRLEKIIFASGALLQATHKSYLDNPTLDRHPQRWLSGKELEACLEILQRMVDLVKVDTPEKTVVQSEGGDHHDEQCRLPSEDKINEVIALFKLERSRFNSLLLAADFGKSRADHQQIPIVTPVTVPDVNQDACAQVGASSTDRVERTQRLDVVQDTDDRSSGHSRPRLEIDVLFIGRTGAGKSSLINMVRGIPDHSEAAAKVSHDARPCTAHTDTYSSSLEAGVRCRLWDTPGLDHLAASHYVTRLVDRIRHQPASQQARPTEVTRDRNTTPKPIILVWCIDVMMPDILSQLGGKDGVNISSSSWGYPIFPYSGSGDTAVDLRLSTWKIPRLSDTSSPSLLETLSLSQTSINSQGHKAAADNIRAVGK</sequence>
<dbReference type="GO" id="GO:0005525">
    <property type="term" value="F:GTP binding"/>
    <property type="evidence" value="ECO:0007669"/>
    <property type="project" value="InterPro"/>
</dbReference>
<evidence type="ECO:0000259" key="1">
    <source>
        <dbReference type="Pfam" id="PF01926"/>
    </source>
</evidence>
<reference evidence="2" key="1">
    <citation type="submission" date="2021-03" db="EMBL/GenBank/DDBJ databases">
        <title>Evolutionary innovations through gain and loss of genes in the ectomycorrhizal Boletales.</title>
        <authorList>
            <person name="Wu G."/>
            <person name="Miyauchi S."/>
            <person name="Morin E."/>
            <person name="Yang Z.-L."/>
            <person name="Xu J."/>
            <person name="Martin F.M."/>
        </authorList>
    </citation>
    <scope>NUCLEOTIDE SEQUENCE</scope>
    <source>
        <strain evidence="2">BR01</strain>
    </source>
</reference>
<dbReference type="Gene3D" id="3.40.50.300">
    <property type="entry name" value="P-loop containing nucleotide triphosphate hydrolases"/>
    <property type="match status" value="1"/>
</dbReference>
<dbReference type="SUPFAM" id="SSF52540">
    <property type="entry name" value="P-loop containing nucleoside triphosphate hydrolases"/>
    <property type="match status" value="1"/>
</dbReference>
<dbReference type="OrthoDB" id="8954335at2759"/>
<organism evidence="2 3">
    <name type="scientific">Boletus reticuloceps</name>
    <dbReference type="NCBI Taxonomy" id="495285"/>
    <lineage>
        <taxon>Eukaryota</taxon>
        <taxon>Fungi</taxon>
        <taxon>Dikarya</taxon>
        <taxon>Basidiomycota</taxon>
        <taxon>Agaricomycotina</taxon>
        <taxon>Agaricomycetes</taxon>
        <taxon>Agaricomycetidae</taxon>
        <taxon>Boletales</taxon>
        <taxon>Boletineae</taxon>
        <taxon>Boletaceae</taxon>
        <taxon>Boletoideae</taxon>
        <taxon>Boletus</taxon>
    </lineage>
</organism>
<proteinExistence type="predicted"/>
<dbReference type="EMBL" id="JAGFBS010000018">
    <property type="protein sequence ID" value="KAG6374513.1"/>
    <property type="molecule type" value="Genomic_DNA"/>
</dbReference>
<evidence type="ECO:0000313" key="2">
    <source>
        <dbReference type="EMBL" id="KAG6374513.1"/>
    </source>
</evidence>
<dbReference type="Pfam" id="PF01926">
    <property type="entry name" value="MMR_HSR1"/>
    <property type="match status" value="1"/>
</dbReference>
<protein>
    <recommendedName>
        <fullName evidence="1">G domain-containing protein</fullName>
    </recommendedName>
</protein>
<comment type="caution">
    <text evidence="2">The sequence shown here is derived from an EMBL/GenBank/DDBJ whole genome shotgun (WGS) entry which is preliminary data.</text>
</comment>
<dbReference type="InterPro" id="IPR006073">
    <property type="entry name" value="GTP-bd"/>
</dbReference>
<feature type="domain" description="G" evidence="1">
    <location>
        <begin position="323"/>
        <end position="390"/>
    </location>
</feature>
<gene>
    <name evidence="2" type="ORF">JVT61DRAFT_4557</name>
</gene>
<dbReference type="AlphaFoldDB" id="A0A8I3A7C7"/>
<evidence type="ECO:0000313" key="3">
    <source>
        <dbReference type="Proteomes" id="UP000683000"/>
    </source>
</evidence>
<name>A0A8I3A7C7_9AGAM</name>
<dbReference type="Proteomes" id="UP000683000">
    <property type="component" value="Unassembled WGS sequence"/>
</dbReference>